<dbReference type="GO" id="GO:0004560">
    <property type="term" value="F:alpha-L-fucosidase activity"/>
    <property type="evidence" value="ECO:0007669"/>
    <property type="project" value="UniProtKB-EC"/>
</dbReference>
<dbReference type="InterPro" id="IPR017853">
    <property type="entry name" value="GH"/>
</dbReference>
<dbReference type="PROSITE" id="PS00385">
    <property type="entry name" value="ALPHA_L_FUCOSIDASE"/>
    <property type="match status" value="1"/>
</dbReference>
<dbReference type="SUPFAM" id="SSF51445">
    <property type="entry name" value="(Trans)glycosidases"/>
    <property type="match status" value="1"/>
</dbReference>
<gene>
    <name evidence="14" type="ORF">OTI717_LOCUS9817</name>
</gene>
<evidence type="ECO:0000256" key="2">
    <source>
        <dbReference type="ARBA" id="ARBA00000419"/>
    </source>
</evidence>
<evidence type="ECO:0000259" key="13">
    <source>
        <dbReference type="Pfam" id="PF16757"/>
    </source>
</evidence>
<evidence type="ECO:0000256" key="7">
    <source>
        <dbReference type="ARBA" id="ARBA00022801"/>
    </source>
</evidence>
<dbReference type="InterPro" id="IPR016286">
    <property type="entry name" value="FUC_metazoa-typ"/>
</dbReference>
<evidence type="ECO:0000256" key="6">
    <source>
        <dbReference type="ARBA" id="ARBA00022729"/>
    </source>
</evidence>
<evidence type="ECO:0000256" key="9">
    <source>
        <dbReference type="ARBA" id="ARBA00023295"/>
    </source>
</evidence>
<evidence type="ECO:0000256" key="10">
    <source>
        <dbReference type="PIRNR" id="PIRNR001092"/>
    </source>
</evidence>
<keyword evidence="7 10" id="KW-0378">Hydrolase</keyword>
<dbReference type="GO" id="GO:0016139">
    <property type="term" value="P:glycoside catabolic process"/>
    <property type="evidence" value="ECO:0007669"/>
    <property type="project" value="TreeGrafter"/>
</dbReference>
<comment type="similarity">
    <text evidence="4 10">Belongs to the glycosyl hydrolase 29 family.</text>
</comment>
<dbReference type="InterPro" id="IPR013780">
    <property type="entry name" value="Glyco_hydro_b"/>
</dbReference>
<dbReference type="InterPro" id="IPR057739">
    <property type="entry name" value="Glyco_hydro_29_N"/>
</dbReference>
<evidence type="ECO:0000259" key="12">
    <source>
        <dbReference type="Pfam" id="PF01120"/>
    </source>
</evidence>
<dbReference type="PANTHER" id="PTHR10030:SF37">
    <property type="entry name" value="ALPHA-L-FUCOSIDASE-RELATED"/>
    <property type="match status" value="1"/>
</dbReference>
<reference evidence="14" key="1">
    <citation type="submission" date="2021-02" db="EMBL/GenBank/DDBJ databases">
        <authorList>
            <person name="Nowell W R."/>
        </authorList>
    </citation>
    <scope>NUCLEOTIDE SEQUENCE</scope>
</reference>
<dbReference type="Gene3D" id="2.60.40.1180">
    <property type="entry name" value="Golgi alpha-mannosidase II"/>
    <property type="match status" value="1"/>
</dbReference>
<dbReference type="PRINTS" id="PR00741">
    <property type="entry name" value="GLHYDRLASE29"/>
</dbReference>
<feature type="chain" id="PRO_5033202447" description="alpha-L-fucosidase" evidence="10">
    <location>
        <begin position="24"/>
        <end position="474"/>
    </location>
</feature>
<dbReference type="Pfam" id="PF01120">
    <property type="entry name" value="Alpha_L_fucos"/>
    <property type="match status" value="1"/>
</dbReference>
<accession>A0A818RKY8</accession>
<name>A0A818RKY8_9BILA</name>
<keyword evidence="8" id="KW-0325">Glycoprotein</keyword>
<dbReference type="PIRSF" id="PIRSF001092">
    <property type="entry name" value="Alpha-L-fucosidase"/>
    <property type="match status" value="1"/>
</dbReference>
<comment type="catalytic activity">
    <reaction evidence="2">
        <text>a neolactoside IV(2)-alpha-Fuc-nLc4Cer(d18:0) + H2O = a neolactoside nLc4Cer(d18:0) + L-fucose</text>
        <dbReference type="Rhea" id="RHEA:49308"/>
        <dbReference type="ChEBI" id="CHEBI:2181"/>
        <dbReference type="ChEBI" id="CHEBI:15377"/>
        <dbReference type="ChEBI" id="CHEBI:91119"/>
        <dbReference type="ChEBI" id="CHEBI:91121"/>
    </reaction>
    <physiologicalReaction direction="left-to-right" evidence="2">
        <dbReference type="Rhea" id="RHEA:49309"/>
    </physiologicalReaction>
</comment>
<dbReference type="InterPro" id="IPR000933">
    <property type="entry name" value="Glyco_hydro_29"/>
</dbReference>
<dbReference type="GO" id="GO:0005764">
    <property type="term" value="C:lysosome"/>
    <property type="evidence" value="ECO:0007669"/>
    <property type="project" value="TreeGrafter"/>
</dbReference>
<keyword evidence="6 10" id="KW-0732">Signal</keyword>
<feature type="signal peptide" evidence="10">
    <location>
        <begin position="1"/>
        <end position="23"/>
    </location>
</feature>
<dbReference type="Pfam" id="PF16757">
    <property type="entry name" value="Fucosidase_C"/>
    <property type="match status" value="1"/>
</dbReference>
<comment type="catalytic activity">
    <reaction evidence="1">
        <text>a neolactoside IV(2)-alpha-Fuc-nLc4Cer(d18:1(4E)) + H2O = a neolactoside nLc4Cer(d18:1(4E)) + L-fucose</text>
        <dbReference type="Rhea" id="RHEA:48224"/>
        <dbReference type="ChEBI" id="CHEBI:2181"/>
        <dbReference type="ChEBI" id="CHEBI:15377"/>
        <dbReference type="ChEBI" id="CHEBI:17006"/>
        <dbReference type="ChEBI" id="CHEBI:28691"/>
    </reaction>
    <physiologicalReaction direction="left-to-right" evidence="1">
        <dbReference type="Rhea" id="RHEA:48225"/>
    </physiologicalReaction>
</comment>
<evidence type="ECO:0000256" key="5">
    <source>
        <dbReference type="ARBA" id="ARBA00012662"/>
    </source>
</evidence>
<dbReference type="Gene3D" id="3.20.20.80">
    <property type="entry name" value="Glycosidases"/>
    <property type="match status" value="1"/>
</dbReference>
<dbReference type="InterPro" id="IPR031919">
    <property type="entry name" value="Fucosidase_C"/>
</dbReference>
<sequence>MNSFTRAIFIAVVCCSFVPFTKEQYTPDWTSLDSRPLPAWYDESKIGIFIHWGVFSVPSISSEWMWWSWKGNDPSSEVVAFMNKNYPPDWTYADFAAQFHAEFYNPNEWVDIFAASGAKYIVFTSKHHEGFTMWPSKYSFNWNAMDVGPKRDLLGDLANAIRNRTNLVFGLYHSMFEWFHPLFLEDKQNGFKTQLFPDMKTLPELKEIVESYKPSVVFSDGDWDAPDTYWNSTGFLAWLYNESPVKDTVVVNDRWGTGMECHHGGYYTCGDRYNPGHLLTHKWENCFTACHMIFKIDKHSWGFLRTSNVDDYLTIQEILGQVIITVSTGGNVLINVGPTSYGKIAPIYEERLRQMGAWLKANGEGIYSSIPWKYQNDTTNPHIWYTSSKDNQTVYASLLVWPNNTTEILLGAPVSSSNTTVTLLGSNVGPLNWRSASESGGIIIDVSNIEAYSLASDWAWIFKLQNITPKQINK</sequence>
<proteinExistence type="inferred from homology"/>
<feature type="domain" description="Alpha-L-fucosidase C-terminal" evidence="13">
    <location>
        <begin position="375"/>
        <end position="465"/>
    </location>
</feature>
<dbReference type="FunFam" id="3.20.20.80:FF:000027">
    <property type="entry name" value="Alpha-L-fucosidase"/>
    <property type="match status" value="1"/>
</dbReference>
<dbReference type="GO" id="GO:0006004">
    <property type="term" value="P:fucose metabolic process"/>
    <property type="evidence" value="ECO:0007669"/>
    <property type="project" value="InterPro"/>
</dbReference>
<feature type="domain" description="Glycoside hydrolase family 29 N-terminal" evidence="12">
    <location>
        <begin position="21"/>
        <end position="364"/>
    </location>
</feature>
<protein>
    <recommendedName>
        <fullName evidence="5">alpha-L-fucosidase</fullName>
        <ecNumber evidence="5">3.2.1.51</ecNumber>
    </recommendedName>
</protein>
<organism evidence="14 15">
    <name type="scientific">Rotaria sordida</name>
    <dbReference type="NCBI Taxonomy" id="392033"/>
    <lineage>
        <taxon>Eukaryota</taxon>
        <taxon>Metazoa</taxon>
        <taxon>Spiralia</taxon>
        <taxon>Gnathifera</taxon>
        <taxon>Rotifera</taxon>
        <taxon>Eurotatoria</taxon>
        <taxon>Bdelloidea</taxon>
        <taxon>Philodinida</taxon>
        <taxon>Philodinidae</taxon>
        <taxon>Rotaria</taxon>
    </lineage>
</organism>
<feature type="site" description="May be important for catalysis" evidence="11">
    <location>
        <position position="286"/>
    </location>
</feature>
<dbReference type="SMART" id="SM00812">
    <property type="entry name" value="Alpha_L_fucos"/>
    <property type="match status" value="1"/>
</dbReference>
<evidence type="ECO:0000313" key="14">
    <source>
        <dbReference type="EMBL" id="CAF3659100.1"/>
    </source>
</evidence>
<dbReference type="InterPro" id="IPR018526">
    <property type="entry name" value="Glyco_hydro_29_CS"/>
</dbReference>
<dbReference type="Proteomes" id="UP000663823">
    <property type="component" value="Unassembled WGS sequence"/>
</dbReference>
<comment type="function">
    <text evidence="3">Alpha-L-fucosidase is responsible for hydrolyzing the alpha-1,6-linked fucose joined to the reducing-end N-acetylglucosamine of the carbohydrate moieties of glycoproteins.</text>
</comment>
<evidence type="ECO:0000256" key="1">
    <source>
        <dbReference type="ARBA" id="ARBA00000321"/>
    </source>
</evidence>
<dbReference type="EMBL" id="CAJOAX010000852">
    <property type="protein sequence ID" value="CAF3659100.1"/>
    <property type="molecule type" value="Genomic_DNA"/>
</dbReference>
<evidence type="ECO:0000256" key="11">
    <source>
        <dbReference type="PIRSR" id="PIRSR001092-1"/>
    </source>
</evidence>
<keyword evidence="9 10" id="KW-0326">Glycosidase</keyword>
<dbReference type="PANTHER" id="PTHR10030">
    <property type="entry name" value="ALPHA-L-FUCOSIDASE"/>
    <property type="match status" value="1"/>
</dbReference>
<evidence type="ECO:0000313" key="15">
    <source>
        <dbReference type="Proteomes" id="UP000663823"/>
    </source>
</evidence>
<evidence type="ECO:0000256" key="4">
    <source>
        <dbReference type="ARBA" id="ARBA00007951"/>
    </source>
</evidence>
<evidence type="ECO:0000256" key="3">
    <source>
        <dbReference type="ARBA" id="ARBA00004071"/>
    </source>
</evidence>
<comment type="caution">
    <text evidence="14">The sequence shown here is derived from an EMBL/GenBank/DDBJ whole genome shotgun (WGS) entry which is preliminary data.</text>
</comment>
<dbReference type="AlphaFoldDB" id="A0A818RKY8"/>
<evidence type="ECO:0000256" key="8">
    <source>
        <dbReference type="ARBA" id="ARBA00023180"/>
    </source>
</evidence>
<dbReference type="EC" id="3.2.1.51" evidence="5"/>